<dbReference type="InterPro" id="IPR000086">
    <property type="entry name" value="NUDIX_hydrolase_dom"/>
</dbReference>
<comment type="caution">
    <text evidence="11">The sequence shown here is derived from an EMBL/GenBank/DDBJ whole genome shotgun (WGS) entry which is preliminary data.</text>
</comment>
<dbReference type="InterPro" id="IPR050241">
    <property type="entry name" value="NAD-cap_RNA_hydrolase_NudC"/>
</dbReference>
<comment type="cofactor">
    <cofactor evidence="2">
        <name>Zn(2+)</name>
        <dbReference type="ChEBI" id="CHEBI:29105"/>
    </cofactor>
</comment>
<keyword evidence="5" id="KW-0479">Metal-binding</keyword>
<comment type="catalytic activity">
    <reaction evidence="9">
        <text>a 5'-end NAD(+)-phospho-ribonucleoside in mRNA + H2O = a 5'-end phospho-adenosine-phospho-ribonucleoside in mRNA + beta-nicotinamide D-ribonucleotide + 2 H(+)</text>
        <dbReference type="Rhea" id="RHEA:60876"/>
        <dbReference type="Rhea" id="RHEA-COMP:15698"/>
        <dbReference type="Rhea" id="RHEA-COMP:15719"/>
        <dbReference type="ChEBI" id="CHEBI:14649"/>
        <dbReference type="ChEBI" id="CHEBI:15377"/>
        <dbReference type="ChEBI" id="CHEBI:15378"/>
        <dbReference type="ChEBI" id="CHEBI:144029"/>
        <dbReference type="ChEBI" id="CHEBI:144051"/>
    </reaction>
    <physiologicalReaction direction="left-to-right" evidence="9">
        <dbReference type="Rhea" id="RHEA:60877"/>
    </physiologicalReaction>
</comment>
<dbReference type="Pfam" id="PF09297">
    <property type="entry name" value="Zn_ribbon_NUD"/>
    <property type="match status" value="1"/>
</dbReference>
<dbReference type="GO" id="GO:0006742">
    <property type="term" value="P:NADP+ catabolic process"/>
    <property type="evidence" value="ECO:0007669"/>
    <property type="project" value="TreeGrafter"/>
</dbReference>
<reference evidence="11" key="2">
    <citation type="submission" date="2020-02" db="EMBL/GenBank/DDBJ databases">
        <authorList>
            <person name="Gilchrist C.L.M."/>
            <person name="Chooi Y.-H."/>
        </authorList>
    </citation>
    <scope>NUCLEOTIDE SEQUENCE</scope>
    <source>
        <strain evidence="11">MST-FP2251</strain>
    </source>
</reference>
<dbReference type="Proteomes" id="UP001194746">
    <property type="component" value="Unassembled WGS sequence"/>
</dbReference>
<dbReference type="Gene3D" id="3.90.79.10">
    <property type="entry name" value="Nucleoside Triphosphate Pyrophosphohydrolase"/>
    <property type="match status" value="1"/>
</dbReference>
<dbReference type="InterPro" id="IPR015375">
    <property type="entry name" value="NADH_PPase-like_N"/>
</dbReference>
<feature type="domain" description="Nudix hydrolase" evidence="10">
    <location>
        <begin position="250"/>
        <end position="379"/>
    </location>
</feature>
<evidence type="ECO:0000256" key="7">
    <source>
        <dbReference type="ARBA" id="ARBA00022842"/>
    </source>
</evidence>
<evidence type="ECO:0000256" key="6">
    <source>
        <dbReference type="ARBA" id="ARBA00022801"/>
    </source>
</evidence>
<dbReference type="Pfam" id="PF00293">
    <property type="entry name" value="NUDIX"/>
    <property type="match status" value="1"/>
</dbReference>
<keyword evidence="8" id="KW-0520">NAD</keyword>
<protein>
    <recommendedName>
        <fullName evidence="4">NAD(+) diphosphatase</fullName>
        <ecNumber evidence="4">3.6.1.22</ecNumber>
    </recommendedName>
</protein>
<comment type="similarity">
    <text evidence="3">Belongs to the Nudix hydrolase family. NudC subfamily.</text>
</comment>
<dbReference type="PANTHER" id="PTHR42904:SF6">
    <property type="entry name" value="NAD-CAPPED RNA HYDROLASE NUDT12"/>
    <property type="match status" value="1"/>
</dbReference>
<keyword evidence="12" id="KW-1185">Reference proteome</keyword>
<dbReference type="AlphaFoldDB" id="A0AAD4GS73"/>
<dbReference type="FunFam" id="3.90.79.20:FF:000005">
    <property type="entry name" value="NADH pyrophosphatase, putative"/>
    <property type="match status" value="1"/>
</dbReference>
<keyword evidence="6" id="KW-0378">Hydrolase</keyword>
<dbReference type="PROSITE" id="PS51462">
    <property type="entry name" value="NUDIX"/>
    <property type="match status" value="1"/>
</dbReference>
<proteinExistence type="inferred from homology"/>
<evidence type="ECO:0000256" key="5">
    <source>
        <dbReference type="ARBA" id="ARBA00022723"/>
    </source>
</evidence>
<keyword evidence="7" id="KW-0460">Magnesium</keyword>
<dbReference type="InterPro" id="IPR015797">
    <property type="entry name" value="NUDIX_hydrolase-like_dom_sf"/>
</dbReference>
<evidence type="ECO:0000313" key="12">
    <source>
        <dbReference type="Proteomes" id="UP001194746"/>
    </source>
</evidence>
<gene>
    <name evidence="11" type="primary">NPY1</name>
    <name evidence="11" type="ORF">FE257_010285</name>
</gene>
<reference evidence="11" key="1">
    <citation type="journal article" date="2019" name="Beilstein J. Org. Chem.">
        <title>Nanangenines: drimane sesquiterpenoids as the dominant metabolite cohort of a novel Australian fungus, Aspergillus nanangensis.</title>
        <authorList>
            <person name="Lacey H.J."/>
            <person name="Gilchrist C.L.M."/>
            <person name="Crombie A."/>
            <person name="Kalaitzis J.A."/>
            <person name="Vuong D."/>
            <person name="Rutledge P.J."/>
            <person name="Turner P."/>
            <person name="Pitt J.I."/>
            <person name="Lacey E."/>
            <person name="Chooi Y.H."/>
            <person name="Piggott A.M."/>
        </authorList>
    </citation>
    <scope>NUCLEOTIDE SEQUENCE</scope>
    <source>
        <strain evidence="11">MST-FP2251</strain>
    </source>
</reference>
<dbReference type="InterPro" id="IPR049734">
    <property type="entry name" value="NudC-like_C"/>
</dbReference>
<comment type="cofactor">
    <cofactor evidence="1">
        <name>Mg(2+)</name>
        <dbReference type="ChEBI" id="CHEBI:18420"/>
    </cofactor>
</comment>
<dbReference type="EMBL" id="VCAU01000063">
    <property type="protein sequence ID" value="KAF9887290.1"/>
    <property type="molecule type" value="Genomic_DNA"/>
</dbReference>
<evidence type="ECO:0000256" key="4">
    <source>
        <dbReference type="ARBA" id="ARBA00012381"/>
    </source>
</evidence>
<dbReference type="SUPFAM" id="SSF55811">
    <property type="entry name" value="Nudix"/>
    <property type="match status" value="1"/>
</dbReference>
<dbReference type="PANTHER" id="PTHR42904">
    <property type="entry name" value="NUDIX HYDROLASE, NUDC SUBFAMILY"/>
    <property type="match status" value="1"/>
</dbReference>
<dbReference type="CDD" id="cd03429">
    <property type="entry name" value="NUDIX_NADH_pyrophosphatase_Nudt13"/>
    <property type="match status" value="1"/>
</dbReference>
<evidence type="ECO:0000256" key="9">
    <source>
        <dbReference type="ARBA" id="ARBA00023679"/>
    </source>
</evidence>
<dbReference type="Gene3D" id="3.90.79.20">
    <property type="match status" value="1"/>
</dbReference>
<dbReference type="GO" id="GO:0005777">
    <property type="term" value="C:peroxisome"/>
    <property type="evidence" value="ECO:0007669"/>
    <property type="project" value="TreeGrafter"/>
</dbReference>
<evidence type="ECO:0000256" key="3">
    <source>
        <dbReference type="ARBA" id="ARBA00009595"/>
    </source>
</evidence>
<dbReference type="GO" id="GO:0046872">
    <property type="term" value="F:metal ion binding"/>
    <property type="evidence" value="ECO:0007669"/>
    <property type="project" value="UniProtKB-KW"/>
</dbReference>
<evidence type="ECO:0000259" key="10">
    <source>
        <dbReference type="PROSITE" id="PS51462"/>
    </source>
</evidence>
<dbReference type="EC" id="3.6.1.22" evidence="4"/>
<evidence type="ECO:0000313" key="11">
    <source>
        <dbReference type="EMBL" id="KAF9887290.1"/>
    </source>
</evidence>
<dbReference type="InterPro" id="IPR015376">
    <property type="entry name" value="Znr_NADH_PPase"/>
</dbReference>
<evidence type="ECO:0000256" key="8">
    <source>
        <dbReference type="ARBA" id="ARBA00023027"/>
    </source>
</evidence>
<dbReference type="Pfam" id="PF09296">
    <property type="entry name" value="NUDIX-like"/>
    <property type="match status" value="1"/>
</dbReference>
<dbReference type="GO" id="GO:0035529">
    <property type="term" value="F:NADH pyrophosphatase activity"/>
    <property type="evidence" value="ECO:0007669"/>
    <property type="project" value="TreeGrafter"/>
</dbReference>
<dbReference type="PROSITE" id="PS00893">
    <property type="entry name" value="NUDIX_BOX"/>
    <property type="match status" value="1"/>
</dbReference>
<accession>A0AAD4GS73</accession>
<evidence type="ECO:0000256" key="2">
    <source>
        <dbReference type="ARBA" id="ARBA00001947"/>
    </source>
</evidence>
<dbReference type="FunFam" id="3.90.79.10:FF:000042">
    <property type="entry name" value="Probable NADH pyrophosphatase"/>
    <property type="match status" value="1"/>
</dbReference>
<organism evidence="11 12">
    <name type="scientific">Aspergillus nanangensis</name>
    <dbReference type="NCBI Taxonomy" id="2582783"/>
    <lineage>
        <taxon>Eukaryota</taxon>
        <taxon>Fungi</taxon>
        <taxon>Dikarya</taxon>
        <taxon>Ascomycota</taxon>
        <taxon>Pezizomycotina</taxon>
        <taxon>Eurotiomycetes</taxon>
        <taxon>Eurotiomycetidae</taxon>
        <taxon>Eurotiales</taxon>
        <taxon>Aspergillaceae</taxon>
        <taxon>Aspergillus</taxon>
        <taxon>Aspergillus subgen. Circumdati</taxon>
    </lineage>
</organism>
<dbReference type="GO" id="GO:0005829">
    <property type="term" value="C:cytosol"/>
    <property type="evidence" value="ECO:0007669"/>
    <property type="project" value="TreeGrafter"/>
</dbReference>
<dbReference type="InterPro" id="IPR020084">
    <property type="entry name" value="NUDIX_hydrolase_CS"/>
</dbReference>
<sequence>MSNAPQIPVPAHTLAETMLSRRFGRETVNYFSSSPLNRLSFLRTEHPFLSAAIRHPSARFVLLKDLAPLTKSPAEPYYAKHNEVQKLVPDDIYDKPEEDIIKEFDSRKTTPHLVFLGLDETRKQDGLTWNIYTGAPFFALDVTPKGCEEQQTTCKSVIGEMEAKGLSFLQARVVMSFSADEAAVYAQSRALIDWNTRNTFCGTCGNPTLSVNAGTKRACPPTDAALVDQGKCVERPACNTRTTLSNLSFPRTDPTIIVAVISADAKRILLGRSKRFPPNWYSTLAGFIEPAESIEDAVRREVWEEAGVTLSRVVIHSSQPWPYPANLMIGAIAQVSDVEHEKINLEHDPELEDAKWFDVQEVEEALRIGISALGDNAGPEYKGGLRLPPHTAIANQLIRAAVNFDPKSGDSKM</sequence>
<name>A0AAD4GS73_ASPNN</name>
<evidence type="ECO:0000256" key="1">
    <source>
        <dbReference type="ARBA" id="ARBA00001946"/>
    </source>
</evidence>
<dbReference type="GO" id="GO:0019677">
    <property type="term" value="P:NAD+ catabolic process"/>
    <property type="evidence" value="ECO:0007669"/>
    <property type="project" value="TreeGrafter"/>
</dbReference>